<feature type="domain" description="TRAM" evidence="6">
    <location>
        <begin position="284"/>
        <end position="345"/>
    </location>
</feature>
<evidence type="ECO:0000313" key="8">
    <source>
        <dbReference type="Proteomes" id="UP000249808"/>
    </source>
</evidence>
<dbReference type="EMBL" id="PZJH01000012">
    <property type="protein sequence ID" value="RAK43618.1"/>
    <property type="molecule type" value="Genomic_DNA"/>
</dbReference>
<evidence type="ECO:0000259" key="6">
    <source>
        <dbReference type="PROSITE" id="PS50926"/>
    </source>
</evidence>
<evidence type="ECO:0000256" key="5">
    <source>
        <dbReference type="SAM" id="Phobius"/>
    </source>
</evidence>
<keyword evidence="2" id="KW-0540">Nuclease</keyword>
<protein>
    <submittedName>
        <fullName evidence="7">PIN/TRAM domain-containing protein</fullName>
    </submittedName>
</protein>
<feature type="transmembrane region" description="Helical" evidence="5">
    <location>
        <begin position="80"/>
        <end position="102"/>
    </location>
</feature>
<dbReference type="InterPro" id="IPR002792">
    <property type="entry name" value="TRAM_dom"/>
</dbReference>
<dbReference type="RefSeq" id="WP_111717459.1">
    <property type="nucleotide sequence ID" value="NZ_CP073819.1"/>
</dbReference>
<organism evidence="7 8">
    <name type="scientific">Macrococcus epidermidis</name>
    <dbReference type="NCBI Taxonomy" id="1902580"/>
    <lineage>
        <taxon>Bacteria</taxon>
        <taxon>Bacillati</taxon>
        <taxon>Bacillota</taxon>
        <taxon>Bacilli</taxon>
        <taxon>Bacillales</taxon>
        <taxon>Staphylococcaceae</taxon>
        <taxon>Macrococcus</taxon>
    </lineage>
</organism>
<dbReference type="SMART" id="SM00670">
    <property type="entry name" value="PINc"/>
    <property type="match status" value="1"/>
</dbReference>
<dbReference type="AlphaFoldDB" id="A0A327ZRD0"/>
<dbReference type="GO" id="GO:0016787">
    <property type="term" value="F:hydrolase activity"/>
    <property type="evidence" value="ECO:0007669"/>
    <property type="project" value="UniProtKB-KW"/>
</dbReference>
<sequence>MLKKLVTLIFIVVGASLGIFAIPELIRLFNLNVPEILKNAYVDGAIGIIVFFILFYWLIDRVVNLIIKGEKSLLNINFMELIFATLGMILGLMIASMISLIFNFMGFTLLKNTVPVILAVVLGYLGFQVGLKKRDEIQSFLPERFQSSSNKRRVLDNTKLLDTSAIIDGRILSIVECGFLDGTIIVPQGVLDELQLIADSTDGMKRDKGQRGLDILSQLQNTGHPIKIVPGNKNIKEVDQLLVAMAKESKSSVITTDFNLNKVCQVQGIKVLNVNDLSEAIKPVVAQGDQFMLNVTKAGKEENQGVGYLEDGTMVVVENGKHLINKQVNVEVQSVLQTASGRIIFTKKVND</sequence>
<feature type="transmembrane region" description="Helical" evidence="5">
    <location>
        <begin position="40"/>
        <end position="59"/>
    </location>
</feature>
<keyword evidence="5" id="KW-0472">Membrane</keyword>
<evidence type="ECO:0000256" key="2">
    <source>
        <dbReference type="ARBA" id="ARBA00022722"/>
    </source>
</evidence>
<keyword evidence="8" id="KW-1185">Reference proteome</keyword>
<dbReference type="PANTHER" id="PTHR11603">
    <property type="entry name" value="AAA FAMILY ATPASE"/>
    <property type="match status" value="1"/>
</dbReference>
<dbReference type="Proteomes" id="UP000249808">
    <property type="component" value="Unassembled WGS sequence"/>
</dbReference>
<proteinExistence type="predicted"/>
<evidence type="ECO:0000256" key="1">
    <source>
        <dbReference type="ARBA" id="ARBA00001946"/>
    </source>
</evidence>
<dbReference type="InterPro" id="IPR052041">
    <property type="entry name" value="Nucleic_acid_metab_PIN/TRAM"/>
</dbReference>
<comment type="caution">
    <text evidence="7">The sequence shown here is derived from an EMBL/GenBank/DDBJ whole genome shotgun (WGS) entry which is preliminary data.</text>
</comment>
<dbReference type="InterPro" id="IPR002716">
    <property type="entry name" value="PIN_dom"/>
</dbReference>
<dbReference type="Gene3D" id="3.40.50.1010">
    <property type="entry name" value="5'-nuclease"/>
    <property type="match status" value="1"/>
</dbReference>
<feature type="transmembrane region" description="Helical" evidence="5">
    <location>
        <begin position="114"/>
        <end position="131"/>
    </location>
</feature>
<reference evidence="7 8" key="1">
    <citation type="journal article" date="2018" name="Front. Microbiol.">
        <title>Description and Comparative Genomics of Macrococcus caseolyticus subsp. hominis subsp. nov., Macrococcus goetzii sp. nov., Macrococcus epidermidis sp. nov., and Macrococcus bohemicus sp. nov., Novel Macrococci From Human Clinical Material With Virulence Potential and Suspected Uptake of Foreign DNA by Natural Transformation.</title>
        <authorList>
            <person name="Maslanova I."/>
            <person name="Wertheimer Z."/>
            <person name="Sedlacek I."/>
            <person name="Svec P."/>
            <person name="Indrakova A."/>
            <person name="Kovarovic V."/>
            <person name="Schumann P."/>
            <person name="Sproer C."/>
            <person name="Kralova S."/>
            <person name="Sedo O."/>
            <person name="Kristofova L."/>
            <person name="Vrbovska V."/>
            <person name="Fuzik T."/>
            <person name="Petras P."/>
            <person name="Zdrahal Z."/>
            <person name="Ruzickova V."/>
            <person name="Doskar J."/>
            <person name="Pantucek R."/>
        </authorList>
    </citation>
    <scope>NUCLEOTIDE SEQUENCE [LARGE SCALE GENOMIC DNA]</scope>
    <source>
        <strain evidence="7 8">01/688</strain>
    </source>
</reference>
<dbReference type="CDD" id="cd09877">
    <property type="entry name" value="PIN_YacL-like"/>
    <property type="match status" value="1"/>
</dbReference>
<evidence type="ECO:0000313" key="7">
    <source>
        <dbReference type="EMBL" id="RAK43618.1"/>
    </source>
</evidence>
<keyword evidence="5" id="KW-0812">Transmembrane</keyword>
<dbReference type="GO" id="GO:0004518">
    <property type="term" value="F:nuclease activity"/>
    <property type="evidence" value="ECO:0007669"/>
    <property type="project" value="UniProtKB-KW"/>
</dbReference>
<evidence type="ECO:0000256" key="4">
    <source>
        <dbReference type="ARBA" id="ARBA00022842"/>
    </source>
</evidence>
<accession>A0A327ZRD0</accession>
<keyword evidence="5" id="KW-1133">Transmembrane helix</keyword>
<comment type="cofactor">
    <cofactor evidence="1">
        <name>Mg(2+)</name>
        <dbReference type="ChEBI" id="CHEBI:18420"/>
    </cofactor>
</comment>
<dbReference type="InterPro" id="IPR029060">
    <property type="entry name" value="PIN-like_dom_sf"/>
</dbReference>
<evidence type="ECO:0000256" key="3">
    <source>
        <dbReference type="ARBA" id="ARBA00022801"/>
    </source>
</evidence>
<keyword evidence="4" id="KW-0460">Magnesium</keyword>
<dbReference type="SUPFAM" id="SSF88723">
    <property type="entry name" value="PIN domain-like"/>
    <property type="match status" value="1"/>
</dbReference>
<dbReference type="PANTHER" id="PTHR11603:SF147">
    <property type="entry name" value="MEMBRANE PROTEIN"/>
    <property type="match status" value="1"/>
</dbReference>
<name>A0A327ZRD0_9STAP</name>
<keyword evidence="3" id="KW-0378">Hydrolase</keyword>
<dbReference type="PROSITE" id="PS50926">
    <property type="entry name" value="TRAM"/>
    <property type="match status" value="1"/>
</dbReference>
<gene>
    <name evidence="7" type="ORF">BHU61_12860</name>
</gene>